<sequence length="73" mass="8246">MKIYKTKLMKVMPSAIAEGGTVMTAHLQIRIDNYCLWAFTAHGWPIGDELLCFGGKTIPLRFVFLNLKTSNSR</sequence>
<comment type="caution">
    <text evidence="1">The sequence shown here is derived from an EMBL/GenBank/DDBJ whole genome shotgun (WGS) entry which is preliminary data.</text>
</comment>
<dbReference type="EMBL" id="PQXF01000077">
    <property type="protein sequence ID" value="PXF56935.1"/>
    <property type="molecule type" value="Genomic_DNA"/>
</dbReference>
<reference evidence="1" key="1">
    <citation type="submission" date="2018-01" db="EMBL/GenBank/DDBJ databases">
        <authorList>
            <person name="Krukenberg V."/>
        </authorList>
    </citation>
    <scope>NUCLEOTIDE SEQUENCE</scope>
    <source>
        <strain evidence="1">E20ANME2</strain>
    </source>
</reference>
<evidence type="ECO:0000313" key="2">
    <source>
        <dbReference type="Proteomes" id="UP000248329"/>
    </source>
</evidence>
<accession>A0AC61KYD7</accession>
<dbReference type="Proteomes" id="UP000248329">
    <property type="component" value="Unassembled WGS sequence"/>
</dbReference>
<gene>
    <name evidence="1" type="ORF">C4B59_16065</name>
</gene>
<name>A0AC61KYD7_9EURY</name>
<protein>
    <submittedName>
        <fullName evidence="1">Uncharacterized protein</fullName>
    </submittedName>
</protein>
<evidence type="ECO:0000313" key="1">
    <source>
        <dbReference type="EMBL" id="PXF56935.1"/>
    </source>
</evidence>
<organism evidence="1 2">
    <name type="scientific">Candidatus Methanogaster sp</name>
    <dbReference type="NCBI Taxonomy" id="3386292"/>
    <lineage>
        <taxon>Archaea</taxon>
        <taxon>Methanobacteriati</taxon>
        <taxon>Methanobacteriota</taxon>
        <taxon>Stenosarchaea group</taxon>
        <taxon>Methanomicrobia</taxon>
        <taxon>Methanosarcinales</taxon>
        <taxon>ANME-2 cluster</taxon>
        <taxon>Candidatus Methanogasteraceae</taxon>
        <taxon>Candidatus Methanogaster</taxon>
    </lineage>
</organism>
<proteinExistence type="predicted"/>